<keyword evidence="2" id="KW-0175">Coiled coil</keyword>
<proteinExistence type="inferred from homology"/>
<geneLocation type="plasmid" evidence="4 5">
    <name>pYZ2</name>
</geneLocation>
<keyword evidence="4" id="KW-0614">Plasmid</keyword>
<dbReference type="Proteomes" id="UP000077405">
    <property type="component" value="Plasmid pYZ2"/>
</dbReference>
<feature type="domain" description="Multidrug resistance protein MdtA-like barrel-sandwich hybrid" evidence="3">
    <location>
        <begin position="22"/>
        <end position="162"/>
    </location>
</feature>
<sequence length="308" mass="32546">MTVESRPVEDLKSVFATVDSVRQAKARTRIGGTLSGLTVLEGDRVEVGQVIATVGDPKLPLQIAALDARLQSLQAQQRQAEIELDRARQLRATGIGSQQKLDDATTALDVVRAQMAAMKADRAVVEQQLREGNVLAPAAGRVLQVPLVDGVVVLAGEAVATIATESYVLRLRLPERHARFMKQGDPVLVGARGLAPDSAAGLARGTVRRVYPELEDGQVVADAEVSGLGDYFVGERVRVLVATGSREAILIPPDYLARRLGLDMVRLAGGVEIPVQVGRPVPGEGSSAVEILSGLRPGDVIVKAGAAR</sequence>
<dbReference type="NCBIfam" id="TIGR01730">
    <property type="entry name" value="RND_mfp"/>
    <property type="match status" value="1"/>
</dbReference>
<gene>
    <name evidence="4" type="ORF">A6A40_21990</name>
</gene>
<dbReference type="GO" id="GO:0046677">
    <property type="term" value="P:response to antibiotic"/>
    <property type="evidence" value="ECO:0007669"/>
    <property type="project" value="TreeGrafter"/>
</dbReference>
<dbReference type="Gene3D" id="1.10.287.470">
    <property type="entry name" value="Helix hairpin bin"/>
    <property type="match status" value="1"/>
</dbReference>
<comment type="similarity">
    <text evidence="1">Belongs to the membrane fusion protein (MFP) (TC 8.A.1) family.</text>
</comment>
<feature type="coiled-coil region" evidence="2">
    <location>
        <begin position="63"/>
        <end position="93"/>
    </location>
</feature>
<reference evidence="4 5" key="1">
    <citation type="submission" date="2018-04" db="EMBL/GenBank/DDBJ databases">
        <title>Complete genome sequence of the nitrogen-fixing bacterium Azospirillum humicireducens type strain SgZ-5.</title>
        <authorList>
            <person name="Yu Z."/>
        </authorList>
    </citation>
    <scope>NUCLEOTIDE SEQUENCE [LARGE SCALE GENOMIC DNA]</scope>
    <source>
        <strain evidence="4 5">SgZ-5</strain>
        <plasmid evidence="4 5">pYZ2</plasmid>
    </source>
</reference>
<evidence type="ECO:0000313" key="5">
    <source>
        <dbReference type="Proteomes" id="UP000077405"/>
    </source>
</evidence>
<dbReference type="AlphaFoldDB" id="A0A2R4VTN4"/>
<dbReference type="GO" id="GO:0005886">
    <property type="term" value="C:plasma membrane"/>
    <property type="evidence" value="ECO:0007669"/>
    <property type="project" value="TreeGrafter"/>
</dbReference>
<dbReference type="KEGG" id="ahu:A6A40_21990"/>
<name>A0A2R4VTN4_9PROT</name>
<protein>
    <submittedName>
        <fullName evidence="4">Efflux transporter periplasmic adaptor subunit</fullName>
    </submittedName>
</protein>
<accession>A0A2R4VTN4</accession>
<dbReference type="PANTHER" id="PTHR30158">
    <property type="entry name" value="ACRA/E-RELATED COMPONENT OF DRUG EFFLUX TRANSPORTER"/>
    <property type="match status" value="1"/>
</dbReference>
<keyword evidence="5" id="KW-1185">Reference proteome</keyword>
<dbReference type="InterPro" id="IPR006143">
    <property type="entry name" value="RND_pump_MFP"/>
</dbReference>
<evidence type="ECO:0000256" key="2">
    <source>
        <dbReference type="SAM" id="Coils"/>
    </source>
</evidence>
<dbReference type="Pfam" id="PF25917">
    <property type="entry name" value="BSH_RND"/>
    <property type="match status" value="1"/>
</dbReference>
<dbReference type="InterPro" id="IPR058625">
    <property type="entry name" value="MdtA-like_BSH"/>
</dbReference>
<evidence type="ECO:0000313" key="4">
    <source>
        <dbReference type="EMBL" id="AWB07800.1"/>
    </source>
</evidence>
<dbReference type="SUPFAM" id="SSF111369">
    <property type="entry name" value="HlyD-like secretion proteins"/>
    <property type="match status" value="1"/>
</dbReference>
<evidence type="ECO:0000259" key="3">
    <source>
        <dbReference type="Pfam" id="PF25917"/>
    </source>
</evidence>
<dbReference type="OrthoDB" id="7914255at2"/>
<evidence type="ECO:0000256" key="1">
    <source>
        <dbReference type="ARBA" id="ARBA00009477"/>
    </source>
</evidence>
<organism evidence="4 5">
    <name type="scientific">Azospirillum humicireducens</name>
    <dbReference type="NCBI Taxonomy" id="1226968"/>
    <lineage>
        <taxon>Bacteria</taxon>
        <taxon>Pseudomonadati</taxon>
        <taxon>Pseudomonadota</taxon>
        <taxon>Alphaproteobacteria</taxon>
        <taxon>Rhodospirillales</taxon>
        <taxon>Azospirillaceae</taxon>
        <taxon>Azospirillum</taxon>
    </lineage>
</organism>
<dbReference type="PANTHER" id="PTHR30158:SF10">
    <property type="entry name" value="CATION EFFLUX PUMP"/>
    <property type="match status" value="1"/>
</dbReference>
<dbReference type="Gene3D" id="2.40.50.100">
    <property type="match status" value="1"/>
</dbReference>
<dbReference type="GO" id="GO:0030313">
    <property type="term" value="C:cell envelope"/>
    <property type="evidence" value="ECO:0007669"/>
    <property type="project" value="UniProtKB-SubCell"/>
</dbReference>
<dbReference type="GO" id="GO:0022857">
    <property type="term" value="F:transmembrane transporter activity"/>
    <property type="evidence" value="ECO:0007669"/>
    <property type="project" value="InterPro"/>
</dbReference>
<dbReference type="EMBL" id="CP028903">
    <property type="protein sequence ID" value="AWB07800.1"/>
    <property type="molecule type" value="Genomic_DNA"/>
</dbReference>